<reference evidence="3" key="1">
    <citation type="journal article" date="2012" name="MBio">
        <title>Comparative genome analysis of Trichophyton rubrum and related dermatophytes reveals candidate genes involved in infection.</title>
        <authorList>
            <person name="Martinez D.A."/>
            <person name="Oliver B.G."/>
            <person name="Graeser Y."/>
            <person name="Goldberg J.M."/>
            <person name="Li W."/>
            <person name="Martinez-Rossi N.M."/>
            <person name="Monod M."/>
            <person name="Shelest E."/>
            <person name="Barton R.C."/>
            <person name="Birch E."/>
            <person name="Brakhage A.A."/>
            <person name="Chen Z."/>
            <person name="Gurr S.J."/>
            <person name="Heiman D."/>
            <person name="Heitman J."/>
            <person name="Kosti I."/>
            <person name="Rossi A."/>
            <person name="Saif S."/>
            <person name="Samalova M."/>
            <person name="Saunders C.W."/>
            <person name="Shea T."/>
            <person name="Summerbell R.C."/>
            <person name="Xu J."/>
            <person name="Young S."/>
            <person name="Zeng Q."/>
            <person name="Birren B.W."/>
            <person name="Cuomo C.A."/>
            <person name="White T.C."/>
        </authorList>
    </citation>
    <scope>NUCLEOTIDE SEQUENCE [LARGE SCALE GENOMIC DNA]</scope>
    <source>
        <strain evidence="3">ATCC MYA-4604 / CBS 118893</strain>
    </source>
</reference>
<feature type="compositionally biased region" description="Polar residues" evidence="1">
    <location>
        <begin position="14"/>
        <end position="26"/>
    </location>
</feature>
<dbReference type="Proteomes" id="UP000002669">
    <property type="component" value="Unassembled WGS sequence"/>
</dbReference>
<proteinExistence type="predicted"/>
<dbReference type="VEuPathDB" id="FungiDB:MGYG_08110"/>
<feature type="compositionally biased region" description="Basic and acidic residues" evidence="1">
    <location>
        <begin position="83"/>
        <end position="129"/>
    </location>
</feature>
<keyword evidence="3" id="KW-1185">Reference proteome</keyword>
<dbReference type="GeneID" id="10025170"/>
<name>E4V527_ARTGP</name>
<evidence type="ECO:0000313" key="3">
    <source>
        <dbReference type="Proteomes" id="UP000002669"/>
    </source>
</evidence>
<dbReference type="OrthoDB" id="10576123at2759"/>
<protein>
    <submittedName>
        <fullName evidence="2">Uncharacterized protein</fullName>
    </submittedName>
</protein>
<dbReference type="HOGENOM" id="CLU_1778806_0_0_1"/>
<feature type="region of interest" description="Disordered" evidence="1">
    <location>
        <begin position="79"/>
        <end position="129"/>
    </location>
</feature>
<accession>E4V527</accession>
<dbReference type="OMA" id="EMSAWAR"/>
<sequence>MVEHESMTNMIFLQRPASQDSNMSKTSPPPPYSAVENMGAVKRPEGAGMTPHEDAVEFKRHQEKMDQLCAEAGEWRRAKRRMREREKERRREREAEMKREKEREKERRKEWKRGREREIKMEWSRAKET</sequence>
<dbReference type="AlphaFoldDB" id="E4V527"/>
<dbReference type="eggNOG" id="ENOG502RP1S">
    <property type="taxonomic scope" value="Eukaryota"/>
</dbReference>
<evidence type="ECO:0000313" key="2">
    <source>
        <dbReference type="EMBL" id="EFR05101.1"/>
    </source>
</evidence>
<dbReference type="InParanoid" id="E4V527"/>
<gene>
    <name evidence="2" type="ORF">MGYG_08110</name>
</gene>
<dbReference type="STRING" id="535722.E4V527"/>
<organism evidence="3">
    <name type="scientific">Arthroderma gypseum (strain ATCC MYA-4604 / CBS 118893)</name>
    <name type="common">Microsporum gypseum</name>
    <dbReference type="NCBI Taxonomy" id="535722"/>
    <lineage>
        <taxon>Eukaryota</taxon>
        <taxon>Fungi</taxon>
        <taxon>Dikarya</taxon>
        <taxon>Ascomycota</taxon>
        <taxon>Pezizomycotina</taxon>
        <taxon>Eurotiomycetes</taxon>
        <taxon>Eurotiomycetidae</taxon>
        <taxon>Onygenales</taxon>
        <taxon>Arthrodermataceae</taxon>
        <taxon>Nannizzia</taxon>
    </lineage>
</organism>
<dbReference type="EMBL" id="DS989829">
    <property type="protein sequence ID" value="EFR05101.1"/>
    <property type="molecule type" value="Genomic_DNA"/>
</dbReference>
<feature type="region of interest" description="Disordered" evidence="1">
    <location>
        <begin position="14"/>
        <end position="37"/>
    </location>
</feature>
<dbReference type="RefSeq" id="XP_003169936.1">
    <property type="nucleotide sequence ID" value="XM_003169888.1"/>
</dbReference>
<evidence type="ECO:0000256" key="1">
    <source>
        <dbReference type="SAM" id="MobiDB-lite"/>
    </source>
</evidence>